<reference evidence="1 2" key="1">
    <citation type="submission" date="2018-01" db="EMBL/GenBank/DDBJ databases">
        <title>Genomic Encyclopedia of Type Strains, Phase III (KMG-III): the genomes of soil and plant-associated and newly described type strains.</title>
        <authorList>
            <person name="Whitman W."/>
        </authorList>
    </citation>
    <scope>NUCLEOTIDE SEQUENCE [LARGE SCALE GENOMIC DNA]</scope>
    <source>
        <strain evidence="1 2">HKI456</strain>
    </source>
</reference>
<accession>A0A2P5K7Y5</accession>
<keyword evidence="2" id="KW-1185">Reference proteome</keyword>
<sequence length="80" mass="8581">MIARSALRVDRITKCGTGSKSIEMSGWCALKHVNCGDRKKQPSRAQHARDGVGDRADVLLVQARNAHPPGANQIYAVLGA</sequence>
<dbReference type="Proteomes" id="UP000243096">
    <property type="component" value="Unassembled WGS sequence"/>
</dbReference>
<name>A0A2P5K7Y5_9BURK</name>
<proteinExistence type="predicted"/>
<comment type="caution">
    <text evidence="1">The sequence shown here is derived from an EMBL/GenBank/DDBJ whole genome shotgun (WGS) entry which is preliminary data.</text>
</comment>
<organism evidence="1 2">
    <name type="scientific">Mycetohabitans endofungorum</name>
    <dbReference type="NCBI Taxonomy" id="417203"/>
    <lineage>
        <taxon>Bacteria</taxon>
        <taxon>Pseudomonadati</taxon>
        <taxon>Pseudomonadota</taxon>
        <taxon>Betaproteobacteria</taxon>
        <taxon>Burkholderiales</taxon>
        <taxon>Burkholderiaceae</taxon>
        <taxon>Mycetohabitans</taxon>
    </lineage>
</organism>
<evidence type="ECO:0000313" key="2">
    <source>
        <dbReference type="Proteomes" id="UP000243096"/>
    </source>
</evidence>
<evidence type="ECO:0000313" key="1">
    <source>
        <dbReference type="EMBL" id="PPB82831.1"/>
    </source>
</evidence>
<dbReference type="EMBL" id="PRDW01000012">
    <property type="protein sequence ID" value="PPB82831.1"/>
    <property type="molecule type" value="Genomic_DNA"/>
</dbReference>
<dbReference type="AlphaFoldDB" id="A0A2P5K7Y5"/>
<protein>
    <submittedName>
        <fullName evidence="1">Uncharacterized protein</fullName>
    </submittedName>
</protein>
<gene>
    <name evidence="1" type="ORF">B0O95_1128</name>
</gene>